<dbReference type="GO" id="GO:0016491">
    <property type="term" value="F:oxidoreductase activity"/>
    <property type="evidence" value="ECO:0007669"/>
    <property type="project" value="InterPro"/>
</dbReference>
<dbReference type="AlphaFoldDB" id="A0AA39FD11"/>
<gene>
    <name evidence="2" type="ORF">PV327_004715</name>
</gene>
<reference evidence="2" key="2">
    <citation type="submission" date="2023-03" db="EMBL/GenBank/DDBJ databases">
        <authorList>
            <person name="Inwood S.N."/>
            <person name="Skelly J.G."/>
            <person name="Guhlin J."/>
            <person name="Harrop T.W.R."/>
            <person name="Goldson S.G."/>
            <person name="Dearden P.K."/>
        </authorList>
    </citation>
    <scope>NUCLEOTIDE SEQUENCE</scope>
    <source>
        <strain evidence="2">Lincoln</strain>
        <tissue evidence="2">Whole body</tissue>
    </source>
</reference>
<sequence>MSSGFGRRILMNSCTIVRRKSIFSVNIPRFIGAAAKASTSSDEAKLVIPVHVQGMIQAAVLKNADDPLVIENIEPPNSLDSNEVLIDVHYCALNGSDVLLMRESQSRQLILPKILGFEFAGKLSKVGDDAAKKGFKVGDKVVALNKSNYGGLAQQCKAEMSDVWKIPSAIKTLDTVCLLNDYLTALIGLEKKAELEENELVLINVGLGGIGLAAVDIAANVFKAQVIGVTLSEDRTALIRDKGAFASLRYKDKKLVKKIEEFAAERDIKDVFDGVEGEKFKKMLDSFTSIYTEEYRNNLLREDNFAVLVEHLSRKGRLIVAGSAMTKSDNVEDKSSQSPFTITGINLEEYRRKHPESYREAGNDVLQYHEEGLIKPSYSLIAGLYRINDAIKFISDLKSSEKVIIDIKNPNSETTYREKEQ</sequence>
<dbReference type="InterPro" id="IPR013154">
    <property type="entry name" value="ADH-like_N"/>
</dbReference>
<keyword evidence="3" id="KW-1185">Reference proteome</keyword>
<dbReference type="InterPro" id="IPR020843">
    <property type="entry name" value="ER"/>
</dbReference>
<dbReference type="InterPro" id="IPR036291">
    <property type="entry name" value="NAD(P)-bd_dom_sf"/>
</dbReference>
<dbReference type="Gene3D" id="3.90.180.10">
    <property type="entry name" value="Medium-chain alcohol dehydrogenases, catalytic domain"/>
    <property type="match status" value="2"/>
</dbReference>
<name>A0AA39FD11_MICHY</name>
<dbReference type="EMBL" id="JAQQBR010001832">
    <property type="protein sequence ID" value="KAK0167297.1"/>
    <property type="molecule type" value="Genomic_DNA"/>
</dbReference>
<dbReference type="Pfam" id="PF08240">
    <property type="entry name" value="ADH_N"/>
    <property type="match status" value="1"/>
</dbReference>
<dbReference type="InterPro" id="IPR011032">
    <property type="entry name" value="GroES-like_sf"/>
</dbReference>
<dbReference type="Proteomes" id="UP001168972">
    <property type="component" value="Unassembled WGS sequence"/>
</dbReference>
<dbReference type="InterPro" id="IPR051397">
    <property type="entry name" value="Zn-ADH-like_protein"/>
</dbReference>
<organism evidence="2 3">
    <name type="scientific">Microctonus hyperodae</name>
    <name type="common">Parasitoid wasp</name>
    <dbReference type="NCBI Taxonomy" id="165561"/>
    <lineage>
        <taxon>Eukaryota</taxon>
        <taxon>Metazoa</taxon>
        <taxon>Ecdysozoa</taxon>
        <taxon>Arthropoda</taxon>
        <taxon>Hexapoda</taxon>
        <taxon>Insecta</taxon>
        <taxon>Pterygota</taxon>
        <taxon>Neoptera</taxon>
        <taxon>Endopterygota</taxon>
        <taxon>Hymenoptera</taxon>
        <taxon>Apocrita</taxon>
        <taxon>Ichneumonoidea</taxon>
        <taxon>Braconidae</taxon>
        <taxon>Euphorinae</taxon>
        <taxon>Microctonus</taxon>
    </lineage>
</organism>
<accession>A0AA39FD11</accession>
<protein>
    <recommendedName>
        <fullName evidence="1">Enoyl reductase (ER) domain-containing protein</fullName>
    </recommendedName>
</protein>
<dbReference type="SUPFAM" id="SSF51735">
    <property type="entry name" value="NAD(P)-binding Rossmann-fold domains"/>
    <property type="match status" value="1"/>
</dbReference>
<reference evidence="2" key="1">
    <citation type="journal article" date="2023" name="bioRxiv">
        <title>Scaffold-level genome assemblies of two parasitoid biocontrol wasps reveal the parthenogenesis mechanism and an associated novel virus.</title>
        <authorList>
            <person name="Inwood S."/>
            <person name="Skelly J."/>
            <person name="Guhlin J."/>
            <person name="Harrop T."/>
            <person name="Goldson S."/>
            <person name="Dearden P."/>
        </authorList>
    </citation>
    <scope>NUCLEOTIDE SEQUENCE</scope>
    <source>
        <strain evidence="2">Lincoln</strain>
        <tissue evidence="2">Whole body</tissue>
    </source>
</reference>
<evidence type="ECO:0000313" key="2">
    <source>
        <dbReference type="EMBL" id="KAK0167297.1"/>
    </source>
</evidence>
<dbReference type="SMART" id="SM00829">
    <property type="entry name" value="PKS_ER"/>
    <property type="match status" value="1"/>
</dbReference>
<proteinExistence type="predicted"/>
<dbReference type="GO" id="GO:0005739">
    <property type="term" value="C:mitochondrion"/>
    <property type="evidence" value="ECO:0007669"/>
    <property type="project" value="TreeGrafter"/>
</dbReference>
<comment type="caution">
    <text evidence="2">The sequence shown here is derived from an EMBL/GenBank/DDBJ whole genome shotgun (WGS) entry which is preliminary data.</text>
</comment>
<dbReference type="Gene3D" id="3.40.50.720">
    <property type="entry name" value="NAD(P)-binding Rossmann-like Domain"/>
    <property type="match status" value="1"/>
</dbReference>
<feature type="domain" description="Enoyl reductase (ER)" evidence="1">
    <location>
        <begin position="63"/>
        <end position="405"/>
    </location>
</feature>
<evidence type="ECO:0000313" key="3">
    <source>
        <dbReference type="Proteomes" id="UP001168972"/>
    </source>
</evidence>
<dbReference type="PANTHER" id="PTHR43677">
    <property type="entry name" value="SHORT-CHAIN DEHYDROGENASE/REDUCTASE"/>
    <property type="match status" value="1"/>
</dbReference>
<evidence type="ECO:0000259" key="1">
    <source>
        <dbReference type="SMART" id="SM00829"/>
    </source>
</evidence>
<dbReference type="PANTHER" id="PTHR43677:SF4">
    <property type="entry name" value="QUINONE OXIDOREDUCTASE-LIKE PROTEIN 2"/>
    <property type="match status" value="1"/>
</dbReference>
<dbReference type="SUPFAM" id="SSF50129">
    <property type="entry name" value="GroES-like"/>
    <property type="match status" value="1"/>
</dbReference>